<evidence type="ECO:0000256" key="2">
    <source>
        <dbReference type="ARBA" id="ARBA00005183"/>
    </source>
</evidence>
<dbReference type="SFLD" id="SFLDS00001">
    <property type="entry name" value="Enolase"/>
    <property type="match status" value="1"/>
</dbReference>
<accession>A0A921IQX4</accession>
<gene>
    <name evidence="5" type="primary">gudD</name>
    <name evidence="5" type="ORF">K8U80_06915</name>
</gene>
<dbReference type="Pfam" id="PF13378">
    <property type="entry name" value="MR_MLE_C"/>
    <property type="match status" value="1"/>
</dbReference>
<protein>
    <recommendedName>
        <fullName evidence="3">glucarate dehydratase</fullName>
        <ecNumber evidence="3">4.2.1.40</ecNumber>
    </recommendedName>
</protein>
<evidence type="ECO:0000256" key="1">
    <source>
        <dbReference type="ARBA" id="ARBA00001426"/>
    </source>
</evidence>
<dbReference type="InterPro" id="IPR034593">
    <property type="entry name" value="DgoD-like"/>
</dbReference>
<dbReference type="PANTHER" id="PTHR48080:SF4">
    <property type="entry name" value="GLUCARATE DEHYDRATASE"/>
    <property type="match status" value="1"/>
</dbReference>
<comment type="pathway">
    <text evidence="2">Carbohydrate acid metabolism; D-glucarate degradation; 2,5-dioxopentanoate from D-glucarate: step 1/2.</text>
</comment>
<dbReference type="Gene3D" id="3.20.20.120">
    <property type="entry name" value="Enolase-like C-terminal domain"/>
    <property type="match status" value="1"/>
</dbReference>
<comment type="caution">
    <text evidence="5">The sequence shown here is derived from an EMBL/GenBank/DDBJ whole genome shotgun (WGS) entry which is preliminary data.</text>
</comment>
<feature type="domain" description="Mandelate racemase/muconate lactonizing enzyme C-terminal" evidence="4">
    <location>
        <begin position="186"/>
        <end position="286"/>
    </location>
</feature>
<dbReference type="AlphaFoldDB" id="A0A921IQX4"/>
<dbReference type="SFLD" id="SFLDG00055">
    <property type="entry name" value="glucarate_dehydratase"/>
    <property type="match status" value="1"/>
</dbReference>
<keyword evidence="5" id="KW-0456">Lyase</keyword>
<dbReference type="SUPFAM" id="SSF54826">
    <property type="entry name" value="Enolase N-terminal domain-like"/>
    <property type="match status" value="1"/>
</dbReference>
<dbReference type="InterPro" id="IPR013342">
    <property type="entry name" value="Mandelate_racemase_C"/>
</dbReference>
<reference evidence="5" key="2">
    <citation type="submission" date="2021-09" db="EMBL/GenBank/DDBJ databases">
        <authorList>
            <person name="Gilroy R."/>
        </authorList>
    </citation>
    <scope>NUCLEOTIDE SEQUENCE</scope>
    <source>
        <strain evidence="5">ChiGjej2B2-7701</strain>
    </source>
</reference>
<dbReference type="Gene3D" id="3.30.390.10">
    <property type="entry name" value="Enolase-like, N-terminal domain"/>
    <property type="match status" value="1"/>
</dbReference>
<evidence type="ECO:0000256" key="3">
    <source>
        <dbReference type="ARBA" id="ARBA00011973"/>
    </source>
</evidence>
<name>A0A921IQX4_9ACTN</name>
<reference evidence="5" key="1">
    <citation type="journal article" date="2021" name="PeerJ">
        <title>Extensive microbial diversity within the chicken gut microbiome revealed by metagenomics and culture.</title>
        <authorList>
            <person name="Gilroy R."/>
            <person name="Ravi A."/>
            <person name="Getino M."/>
            <person name="Pursley I."/>
            <person name="Horton D.L."/>
            <person name="Alikhan N.F."/>
            <person name="Baker D."/>
            <person name="Gharbi K."/>
            <person name="Hall N."/>
            <person name="Watson M."/>
            <person name="Adriaenssens E.M."/>
            <person name="Foster-Nyarko E."/>
            <person name="Jarju S."/>
            <person name="Secka A."/>
            <person name="Antonio M."/>
            <person name="Oren A."/>
            <person name="Chaudhuri R.R."/>
            <person name="La Ragione R."/>
            <person name="Hildebrand F."/>
            <person name="Pallen M.J."/>
        </authorList>
    </citation>
    <scope>NUCLEOTIDE SEQUENCE</scope>
    <source>
        <strain evidence="5">ChiGjej2B2-7701</strain>
    </source>
</reference>
<evidence type="ECO:0000313" key="6">
    <source>
        <dbReference type="Proteomes" id="UP000746751"/>
    </source>
</evidence>
<sequence>MDVKIERMEVVPVAGYDSPLLNLAGVHEPFFTRNIVVLTDSDGYTGVGEVPGGEVITKRLESLIPLVEGKPLGRFKQTLLEAQEFLSANMAAAAAAGGAQTAHAQIFSKVTNVITGIETPMLDLLAKHLEVPVAALLGDGQVREDVRFLGYLFYVADRNVVGGPYLHDDDDSDEWGRIRRDPALTPEAIVHQAEAAAERFGFHDFKLKGGVFPAREEICAIRALKERFPEARITIDPNGAWSLAESVEVCRDLVGVLTYCEDPCGAEGRFSGRETMAEFHRQTGLPTATNMIDTDWREMKAAIRLDSVTIPLADPHFWTMQGCVRVAQLCHEMDLTWGVHSNNHFDISLMMVAHAAAAAPGFVNACDTHYMWQDGQHLGKTAPQFHDGCLTVPRDSIGLGIDLDRAKLDAAHKLYVDNGCGTRDDARGMNALIPGWTYDPHRPAMVR</sequence>
<evidence type="ECO:0000313" key="5">
    <source>
        <dbReference type="EMBL" id="HJG31113.1"/>
    </source>
</evidence>
<proteinExistence type="predicted"/>
<dbReference type="InterPro" id="IPR036849">
    <property type="entry name" value="Enolase-like_C_sf"/>
</dbReference>
<comment type="catalytic activity">
    <reaction evidence="1">
        <text>D-glucarate = 5-dehydro-4-deoxy-D-glucarate + H2O</text>
        <dbReference type="Rhea" id="RHEA:14573"/>
        <dbReference type="ChEBI" id="CHEBI:15377"/>
        <dbReference type="ChEBI" id="CHEBI:30612"/>
        <dbReference type="ChEBI" id="CHEBI:42819"/>
        <dbReference type="EC" id="4.2.1.40"/>
    </reaction>
</comment>
<evidence type="ECO:0000259" key="4">
    <source>
        <dbReference type="SMART" id="SM00922"/>
    </source>
</evidence>
<dbReference type="SMART" id="SM00922">
    <property type="entry name" value="MR_MLE"/>
    <property type="match status" value="1"/>
</dbReference>
<dbReference type="GO" id="GO:0008872">
    <property type="term" value="F:glucarate dehydratase activity"/>
    <property type="evidence" value="ECO:0007669"/>
    <property type="project" value="UniProtKB-EC"/>
</dbReference>
<dbReference type="EC" id="4.2.1.40" evidence="3"/>
<dbReference type="PANTHER" id="PTHR48080">
    <property type="entry name" value="D-GALACTONATE DEHYDRATASE-RELATED"/>
    <property type="match status" value="1"/>
</dbReference>
<organism evidence="5 6">
    <name type="scientific">Collinsella ihumii</name>
    <dbReference type="NCBI Taxonomy" id="1720204"/>
    <lineage>
        <taxon>Bacteria</taxon>
        <taxon>Bacillati</taxon>
        <taxon>Actinomycetota</taxon>
        <taxon>Coriobacteriia</taxon>
        <taxon>Coriobacteriales</taxon>
        <taxon>Coriobacteriaceae</taxon>
        <taxon>Collinsella</taxon>
    </lineage>
</organism>
<dbReference type="SUPFAM" id="SSF51604">
    <property type="entry name" value="Enolase C-terminal domain-like"/>
    <property type="match status" value="1"/>
</dbReference>
<dbReference type="Proteomes" id="UP000746751">
    <property type="component" value="Unassembled WGS sequence"/>
</dbReference>
<dbReference type="InterPro" id="IPR029065">
    <property type="entry name" value="Enolase_C-like"/>
</dbReference>
<dbReference type="EMBL" id="DYVF01000043">
    <property type="protein sequence ID" value="HJG31113.1"/>
    <property type="molecule type" value="Genomic_DNA"/>
</dbReference>
<dbReference type="InterPro" id="IPR029017">
    <property type="entry name" value="Enolase-like_N"/>
</dbReference>